<comment type="caution">
    <text evidence="4">The sequence shown here is derived from an EMBL/GenBank/DDBJ whole genome shotgun (WGS) entry which is preliminary data.</text>
</comment>
<organism evidence="4 5">
    <name type="scientific">Stenotrophomonas maltophilia</name>
    <name type="common">Pseudomonas maltophilia</name>
    <name type="synonym">Xanthomonas maltophilia</name>
    <dbReference type="NCBI Taxonomy" id="40324"/>
    <lineage>
        <taxon>Bacteria</taxon>
        <taxon>Pseudomonadati</taxon>
        <taxon>Pseudomonadota</taxon>
        <taxon>Gammaproteobacteria</taxon>
        <taxon>Lysobacterales</taxon>
        <taxon>Lysobacteraceae</taxon>
        <taxon>Stenotrophomonas</taxon>
        <taxon>Stenotrophomonas maltophilia group</taxon>
    </lineage>
</organism>
<evidence type="ECO:0000313" key="5">
    <source>
        <dbReference type="Proteomes" id="UP001288387"/>
    </source>
</evidence>
<dbReference type="GO" id="GO:0043683">
    <property type="term" value="P:type IV pilus assembly"/>
    <property type="evidence" value="ECO:0007669"/>
    <property type="project" value="TreeGrafter"/>
</dbReference>
<proteinExistence type="predicted"/>
<feature type="coiled-coil region" evidence="1">
    <location>
        <begin position="54"/>
        <end position="91"/>
    </location>
</feature>
<feature type="region of interest" description="Disordered" evidence="2">
    <location>
        <begin position="224"/>
        <end position="300"/>
    </location>
</feature>
<name>A0AAJ2TNL7_STEMA</name>
<feature type="compositionally biased region" description="Pro residues" evidence="2">
    <location>
        <begin position="255"/>
        <end position="273"/>
    </location>
</feature>
<dbReference type="Proteomes" id="UP001288387">
    <property type="component" value="Unassembled WGS sequence"/>
</dbReference>
<keyword evidence="3" id="KW-0812">Transmembrane</keyword>
<evidence type="ECO:0000256" key="2">
    <source>
        <dbReference type="SAM" id="MobiDB-lite"/>
    </source>
</evidence>
<dbReference type="PANTHER" id="PTHR40278:SF2">
    <property type="entry name" value="TYPE IV PILUS INNER MEMBRANE COMPONENT PILN"/>
    <property type="match status" value="1"/>
</dbReference>
<dbReference type="Pfam" id="PF05137">
    <property type="entry name" value="PilN"/>
    <property type="match status" value="1"/>
</dbReference>
<keyword evidence="3" id="KW-1133">Transmembrane helix</keyword>
<dbReference type="EMBL" id="JAXRVB010000028">
    <property type="protein sequence ID" value="MDZ5766384.1"/>
    <property type="molecule type" value="Genomic_DNA"/>
</dbReference>
<dbReference type="AlphaFoldDB" id="A0AAJ2TNL7"/>
<dbReference type="InterPro" id="IPR052534">
    <property type="entry name" value="Extracell_DNA_Util/SecSys_Comp"/>
</dbReference>
<reference evidence="4" key="1">
    <citation type="submission" date="2023-12" db="EMBL/GenBank/DDBJ databases">
        <title>'Antibacterial potential of Stenotrophomonas maltophilia cystic fibrosis isolates' (manuscript under preparation).</title>
        <authorList>
            <person name="Crisan C.V."/>
            <person name="Pettis M."/>
            <person name="Goldberg J.B."/>
        </authorList>
    </citation>
    <scope>NUCLEOTIDE SEQUENCE</scope>
    <source>
        <strain evidence="4">CCV129</strain>
    </source>
</reference>
<evidence type="ECO:0000313" key="4">
    <source>
        <dbReference type="EMBL" id="MDZ5766384.1"/>
    </source>
</evidence>
<accession>A0AAJ2TNL7</accession>
<feature type="compositionally biased region" description="Low complexity" evidence="2">
    <location>
        <begin position="224"/>
        <end position="254"/>
    </location>
</feature>
<keyword evidence="3" id="KW-0472">Membrane</keyword>
<gene>
    <name evidence="4" type="ORF">U4I38_18105</name>
</gene>
<sequence length="300" mass="31609">MARINLLPWRAERRKQRQREFYAMLGMAAVGGLLLSLMIWFYYDRQVSGQMDRNAYLEAEIEKVKEQNKEIDRLDAQKDRLLARKKVIEELQAKRSQMVHLFDALVRTIPDGVVLTALQQEGDMLTLEGRTQSNARVSAYMRNLETSGWMTNPELSIIQASAGDKSAAGPVSDIKALPYMFKVTVKLPAQSEETGTPGLNADGSVAAAPAATPAVAPLAAGPDAAAPAAAPAPATAPAQPAAAPAAAPASAPATAPAPAPAPAPAKPNQPAAPAPAARPEGSRLAQPPQASYAPLQGDRA</sequence>
<dbReference type="PANTHER" id="PTHR40278">
    <property type="entry name" value="DNA UTILIZATION PROTEIN HOFN"/>
    <property type="match status" value="1"/>
</dbReference>
<protein>
    <submittedName>
        <fullName evidence="4">PilN domain-containing protein</fullName>
    </submittedName>
</protein>
<dbReference type="RefSeq" id="WP_099552985.1">
    <property type="nucleotide sequence ID" value="NZ_JAKJQX010000019.1"/>
</dbReference>
<evidence type="ECO:0000256" key="1">
    <source>
        <dbReference type="SAM" id="Coils"/>
    </source>
</evidence>
<dbReference type="GO" id="GO:0043107">
    <property type="term" value="P:type IV pilus-dependent motility"/>
    <property type="evidence" value="ECO:0007669"/>
    <property type="project" value="TreeGrafter"/>
</dbReference>
<keyword evidence="1" id="KW-0175">Coiled coil</keyword>
<dbReference type="InterPro" id="IPR007813">
    <property type="entry name" value="PilN"/>
</dbReference>
<feature type="transmembrane region" description="Helical" evidence="3">
    <location>
        <begin position="21"/>
        <end position="43"/>
    </location>
</feature>
<evidence type="ECO:0000256" key="3">
    <source>
        <dbReference type="SAM" id="Phobius"/>
    </source>
</evidence>